<evidence type="ECO:0000313" key="4">
    <source>
        <dbReference type="Proteomes" id="UP000247437"/>
    </source>
</evidence>
<protein>
    <recommendedName>
        <fullName evidence="2">Rap1a immunity protein domain-containing protein</fullName>
    </recommendedName>
</protein>
<name>A0A2W0EN96_PSEJE</name>
<evidence type="ECO:0000259" key="2">
    <source>
        <dbReference type="Pfam" id="PF18602"/>
    </source>
</evidence>
<sequence>MKAQSMVVALVGILGSGAVSAAEASYDGNELLGQCQQYIKAADKERNYDPIAAGLCLGFIHGVDETVTYLRGDLAKDAKFCTPKDITNGQVVRIVVKYLKDNPKLLHKSRGALVWLALNDAYPCK</sequence>
<dbReference type="InterPro" id="IPR041238">
    <property type="entry name" value="Rap1a"/>
</dbReference>
<dbReference type="Gene3D" id="1.10.890.40">
    <property type="match status" value="1"/>
</dbReference>
<comment type="caution">
    <text evidence="3">The sequence shown here is derived from an EMBL/GenBank/DDBJ whole genome shotgun (WGS) entry which is preliminary data.</text>
</comment>
<dbReference type="RefSeq" id="WP_110659887.1">
    <property type="nucleotide sequence ID" value="NZ_PDLL01000144.1"/>
</dbReference>
<organism evidence="3 4">
    <name type="scientific">Pseudomonas jessenii</name>
    <dbReference type="NCBI Taxonomy" id="77298"/>
    <lineage>
        <taxon>Bacteria</taxon>
        <taxon>Pseudomonadati</taxon>
        <taxon>Pseudomonadota</taxon>
        <taxon>Gammaproteobacteria</taxon>
        <taxon>Pseudomonadales</taxon>
        <taxon>Pseudomonadaceae</taxon>
        <taxon>Pseudomonas</taxon>
    </lineage>
</organism>
<dbReference type="OrthoDB" id="7062115at2"/>
<gene>
    <name evidence="3" type="ORF">CRX42_13770</name>
</gene>
<evidence type="ECO:0000313" key="3">
    <source>
        <dbReference type="EMBL" id="PYY69969.1"/>
    </source>
</evidence>
<accession>A0A2W0EN96</accession>
<dbReference type="EMBL" id="PDLL01000144">
    <property type="protein sequence ID" value="PYY69969.1"/>
    <property type="molecule type" value="Genomic_DNA"/>
</dbReference>
<dbReference type="Pfam" id="PF18602">
    <property type="entry name" value="Rap1a"/>
    <property type="match status" value="1"/>
</dbReference>
<dbReference type="AlphaFoldDB" id="A0A2W0EN96"/>
<feature type="domain" description="Rap1a immunity protein" evidence="2">
    <location>
        <begin position="28"/>
        <end position="124"/>
    </location>
</feature>
<feature type="signal peptide" evidence="1">
    <location>
        <begin position="1"/>
        <end position="21"/>
    </location>
</feature>
<proteinExistence type="predicted"/>
<reference evidence="3 4" key="1">
    <citation type="journal article" date="2018" name="Appl. Microbiol. Biotechnol.">
        <title>Characterization of the caprolactam degradation pathway in Pseudomonas jessenii using mass spectrometry-based proteomics.</title>
        <authorList>
            <person name="Otzen M."/>
            <person name="Palacio C."/>
            <person name="Janssen D.B."/>
        </authorList>
    </citation>
    <scope>NUCLEOTIDE SEQUENCE [LARGE SCALE GENOMIC DNA]</scope>
    <source>
        <strain evidence="3 4">GO3</strain>
    </source>
</reference>
<feature type="chain" id="PRO_5016026521" description="Rap1a immunity protein domain-containing protein" evidence="1">
    <location>
        <begin position="22"/>
        <end position="125"/>
    </location>
</feature>
<dbReference type="Proteomes" id="UP000247437">
    <property type="component" value="Unassembled WGS sequence"/>
</dbReference>
<evidence type="ECO:0000256" key="1">
    <source>
        <dbReference type="SAM" id="SignalP"/>
    </source>
</evidence>
<keyword evidence="1" id="KW-0732">Signal</keyword>